<dbReference type="EMBL" id="AP014946">
    <property type="protein sequence ID" value="BAT58708.1"/>
    <property type="molecule type" value="Genomic_DNA"/>
</dbReference>
<reference evidence="1 2" key="1">
    <citation type="submission" date="2015-08" db="EMBL/GenBank/DDBJ databases">
        <title>Investigation of the bacterial diversity of lava forest soil.</title>
        <authorList>
            <person name="Lee J.S."/>
        </authorList>
    </citation>
    <scope>NUCLEOTIDE SEQUENCE [LARGE SCALE GENOMIC DNA]</scope>
    <source>
        <strain evidence="1 2">GJW-30</strain>
    </source>
</reference>
<name>A0A0S3PS25_9BRAD</name>
<proteinExistence type="predicted"/>
<protein>
    <submittedName>
        <fullName evidence="1">Uncharacterized protein</fullName>
    </submittedName>
</protein>
<dbReference type="KEGG" id="vgo:GJW-30_1_01235"/>
<keyword evidence="2" id="KW-1185">Reference proteome</keyword>
<dbReference type="Proteomes" id="UP000236884">
    <property type="component" value="Chromosome"/>
</dbReference>
<evidence type="ECO:0000313" key="1">
    <source>
        <dbReference type="EMBL" id="BAT58708.1"/>
    </source>
</evidence>
<evidence type="ECO:0000313" key="2">
    <source>
        <dbReference type="Proteomes" id="UP000236884"/>
    </source>
</evidence>
<dbReference type="RefSeq" id="WP_157746698.1">
    <property type="nucleotide sequence ID" value="NZ_AP014946.1"/>
</dbReference>
<dbReference type="AlphaFoldDB" id="A0A0S3PS25"/>
<organism evidence="1 2">
    <name type="scientific">Variibacter gotjawalensis</name>
    <dbReference type="NCBI Taxonomy" id="1333996"/>
    <lineage>
        <taxon>Bacteria</taxon>
        <taxon>Pseudomonadati</taxon>
        <taxon>Pseudomonadota</taxon>
        <taxon>Alphaproteobacteria</taxon>
        <taxon>Hyphomicrobiales</taxon>
        <taxon>Nitrobacteraceae</taxon>
        <taxon>Variibacter</taxon>
    </lineage>
</organism>
<gene>
    <name evidence="1" type="ORF">GJW-30_1_01235</name>
</gene>
<accession>A0A0S3PS25</accession>
<sequence>MSLTFACPRTGALVRSGIRTDRQTFARTRNIRLYVRCECCGDEHLYCIKDGKLEDAA</sequence>